<feature type="compositionally biased region" description="Polar residues" evidence="1">
    <location>
        <begin position="86"/>
        <end position="95"/>
    </location>
</feature>
<organism evidence="2 3">
    <name type="scientific">Jejuia pallidilutea</name>
    <dbReference type="NCBI Taxonomy" id="504487"/>
    <lineage>
        <taxon>Bacteria</taxon>
        <taxon>Pseudomonadati</taxon>
        <taxon>Bacteroidota</taxon>
        <taxon>Flavobacteriia</taxon>
        <taxon>Flavobacteriales</taxon>
        <taxon>Flavobacteriaceae</taxon>
        <taxon>Jejuia</taxon>
    </lineage>
</organism>
<reference evidence="2 3" key="1">
    <citation type="submission" date="2018-02" db="EMBL/GenBank/DDBJ databases">
        <title>Genomic Encyclopedia of Archaeal and Bacterial Type Strains, Phase II (KMG-II): from individual species to whole genera.</title>
        <authorList>
            <person name="Goeker M."/>
        </authorList>
    </citation>
    <scope>NUCLEOTIDE SEQUENCE [LARGE SCALE GENOMIC DNA]</scope>
    <source>
        <strain evidence="2 3">DSM 21165</strain>
    </source>
</reference>
<evidence type="ECO:0000256" key="1">
    <source>
        <dbReference type="SAM" id="MobiDB-lite"/>
    </source>
</evidence>
<accession>A0A362X884</accession>
<proteinExistence type="predicted"/>
<evidence type="ECO:0000313" key="3">
    <source>
        <dbReference type="Proteomes" id="UP000251545"/>
    </source>
</evidence>
<sequence>MSKKNNKNTYNSEITKDDKNALGDASGNLRNDQGDDALLKQREGDVDFAAEDLDIPGRASTNKAKNKLKDEENKHFSLGSDDNDNLEPNTSQLKE</sequence>
<name>A0A362X884_9FLAO</name>
<dbReference type="Proteomes" id="UP000251545">
    <property type="component" value="Unassembled WGS sequence"/>
</dbReference>
<feature type="region of interest" description="Disordered" evidence="1">
    <location>
        <begin position="1"/>
        <end position="95"/>
    </location>
</feature>
<dbReference type="EMBL" id="PVEO01000006">
    <property type="protein sequence ID" value="PQV47786.1"/>
    <property type="molecule type" value="Genomic_DNA"/>
</dbReference>
<dbReference type="RefSeq" id="WP_105473988.1">
    <property type="nucleotide sequence ID" value="NZ_PVEO01000006.1"/>
</dbReference>
<evidence type="ECO:0000313" key="2">
    <source>
        <dbReference type="EMBL" id="PQV47786.1"/>
    </source>
</evidence>
<comment type="caution">
    <text evidence="2">The sequence shown here is derived from an EMBL/GenBank/DDBJ whole genome shotgun (WGS) entry which is preliminary data.</text>
</comment>
<gene>
    <name evidence="2" type="ORF">CLV33_106105</name>
</gene>
<protein>
    <submittedName>
        <fullName evidence="2">Uncharacterized protein</fullName>
    </submittedName>
</protein>
<dbReference type="AlphaFoldDB" id="A0A362X884"/>